<evidence type="ECO:0000256" key="3">
    <source>
        <dbReference type="ARBA" id="ARBA00015407"/>
    </source>
</evidence>
<dbReference type="OrthoDB" id="1708823at2759"/>
<keyword evidence="4 5" id="KW-0833">Ubl conjugation pathway</keyword>
<sequence length="559" mass="63032">MDSNTYLPDVSLRGKTADGCADGCIMAHTGDNRYEESPKRIKYDRQLRLWDDHGQYALEAAHVCLINASATGTEILKSLVLPGVGAFTILDGKIVTGDDAGSNFFLDKDSIGKSRAKVATEHLLELNPDVRGEFVDETLECILQAEPKFFSKFTSVIATNVKEPTLLKLAETLWEQDVPLLVCRSYGMIGYMRLQFSDRTIIESRPENEFHDLRLDGPFPALKKFADSIDLEKLTDQEHGHVPFVVILLKYLDSWKSRNDGQMPKNMKEKNLFKAEIAKGARKKDDEENFEEACRAVNRSITTTNVPSEVREILNNPLCDNLSSESKLFWILAKALKEFVDNEGQGCLPVRGVIPDMTSDTQSYIKLQNIYKAKADEDAHIVYARVQQLLSNLAKPPNFISEHEVKVFCKNAHCLRVLHGRSIKDEYNPEKSNVQSLIADLEHEDSDIIFYVLLRAVDKFHSEYCRYPGQTNDEVESDIVKLKNCVSSLMSEWGCSPIMKDDYVHEMCRFGAAELHSVAAFIGGCAAQEVIKLITGQYVPFNNTLTYYAVTQSTSVYYL</sequence>
<name>A0A4Y2BTI0_ARAVE</name>
<dbReference type="FunFam" id="3.40.50.720:FF:000475">
    <property type="entry name" value="NEDD8-activating enzyme E1 regulatory subunit"/>
    <property type="match status" value="1"/>
</dbReference>
<dbReference type="GO" id="GO:0019781">
    <property type="term" value="F:NEDD8 activating enzyme activity"/>
    <property type="evidence" value="ECO:0007669"/>
    <property type="project" value="UniProtKB-UniRule"/>
</dbReference>
<dbReference type="InterPro" id="IPR045886">
    <property type="entry name" value="ThiF/MoeB/HesA"/>
</dbReference>
<comment type="pathway">
    <text evidence="1 5">Protein modification; protein neddylation.</text>
</comment>
<evidence type="ECO:0000256" key="2">
    <source>
        <dbReference type="ARBA" id="ARBA00006868"/>
    </source>
</evidence>
<keyword evidence="8" id="KW-1185">Reference proteome</keyword>
<dbReference type="UniPathway" id="UPA00885"/>
<comment type="similarity">
    <text evidence="2 5">Belongs to the ubiquitin-activating E1 family. ULA1 subfamily.</text>
</comment>
<dbReference type="PANTHER" id="PTHR10953:SF29">
    <property type="entry name" value="NEDD8-ACTIVATING ENZYME E1 REGULATORY SUBUNIT"/>
    <property type="match status" value="1"/>
</dbReference>
<evidence type="ECO:0000313" key="7">
    <source>
        <dbReference type="EMBL" id="GBL95009.1"/>
    </source>
</evidence>
<proteinExistence type="inferred from homology"/>
<dbReference type="Pfam" id="PF00899">
    <property type="entry name" value="ThiF"/>
    <property type="match status" value="1"/>
</dbReference>
<dbReference type="EMBL" id="BGPR01000107">
    <property type="protein sequence ID" value="GBL95009.1"/>
    <property type="molecule type" value="Genomic_DNA"/>
</dbReference>
<evidence type="ECO:0000313" key="8">
    <source>
        <dbReference type="Proteomes" id="UP000499080"/>
    </source>
</evidence>
<accession>A0A4Y2BTI0</accession>
<evidence type="ECO:0000256" key="1">
    <source>
        <dbReference type="ARBA" id="ARBA00005032"/>
    </source>
</evidence>
<comment type="caution">
    <text evidence="7">The sequence shown here is derived from an EMBL/GenBank/DDBJ whole genome shotgun (WGS) entry which is preliminary data.</text>
</comment>
<dbReference type="InterPro" id="IPR030667">
    <property type="entry name" value="APP-BP1"/>
</dbReference>
<dbReference type="GO" id="GO:0045116">
    <property type="term" value="P:protein neddylation"/>
    <property type="evidence" value="ECO:0007669"/>
    <property type="project" value="UniProtKB-UniRule"/>
</dbReference>
<dbReference type="Proteomes" id="UP000499080">
    <property type="component" value="Unassembled WGS sequence"/>
</dbReference>
<organism evidence="7 8">
    <name type="scientific">Araneus ventricosus</name>
    <name type="common">Orbweaver spider</name>
    <name type="synonym">Epeira ventricosa</name>
    <dbReference type="NCBI Taxonomy" id="182803"/>
    <lineage>
        <taxon>Eukaryota</taxon>
        <taxon>Metazoa</taxon>
        <taxon>Ecdysozoa</taxon>
        <taxon>Arthropoda</taxon>
        <taxon>Chelicerata</taxon>
        <taxon>Arachnida</taxon>
        <taxon>Araneae</taxon>
        <taxon>Araneomorphae</taxon>
        <taxon>Entelegynae</taxon>
        <taxon>Araneoidea</taxon>
        <taxon>Araneidae</taxon>
        <taxon>Araneus</taxon>
    </lineage>
</organism>
<evidence type="ECO:0000256" key="4">
    <source>
        <dbReference type="ARBA" id="ARBA00022786"/>
    </source>
</evidence>
<dbReference type="GO" id="GO:0005737">
    <property type="term" value="C:cytoplasm"/>
    <property type="evidence" value="ECO:0007669"/>
    <property type="project" value="TreeGrafter"/>
</dbReference>
<protein>
    <recommendedName>
        <fullName evidence="3 5">NEDD8-activating enzyme E1 regulatory subunit</fullName>
    </recommendedName>
</protein>
<gene>
    <name evidence="7" type="primary">Nae1</name>
    <name evidence="7" type="ORF">AVEN_187516_1</name>
</gene>
<dbReference type="InterPro" id="IPR000594">
    <property type="entry name" value="ThiF_NAD_FAD-bd"/>
</dbReference>
<feature type="domain" description="THIF-type NAD/FAD binding fold" evidence="6">
    <location>
        <begin position="43"/>
        <end position="552"/>
    </location>
</feature>
<evidence type="ECO:0000259" key="6">
    <source>
        <dbReference type="Pfam" id="PF00899"/>
    </source>
</evidence>
<dbReference type="CDD" id="cd01493">
    <property type="entry name" value="APPBP1_RUB"/>
    <property type="match status" value="1"/>
</dbReference>
<dbReference type="PANTHER" id="PTHR10953">
    <property type="entry name" value="UBIQUITIN-ACTIVATING ENZYME E1"/>
    <property type="match status" value="1"/>
</dbReference>
<dbReference type="Gene3D" id="3.40.50.720">
    <property type="entry name" value="NAD(P)-binding Rossmann-like Domain"/>
    <property type="match status" value="2"/>
</dbReference>
<dbReference type="SUPFAM" id="SSF69572">
    <property type="entry name" value="Activating enzymes of the ubiquitin-like proteins"/>
    <property type="match status" value="1"/>
</dbReference>
<dbReference type="PIRSF" id="PIRSF039099">
    <property type="entry name" value="APP-BP1"/>
    <property type="match status" value="1"/>
</dbReference>
<dbReference type="InterPro" id="IPR035985">
    <property type="entry name" value="Ubiquitin-activating_enz"/>
</dbReference>
<reference evidence="7 8" key="1">
    <citation type="journal article" date="2019" name="Sci. Rep.">
        <title>Orb-weaving spider Araneus ventricosus genome elucidates the spidroin gene catalogue.</title>
        <authorList>
            <person name="Kono N."/>
            <person name="Nakamura H."/>
            <person name="Ohtoshi R."/>
            <person name="Moran D.A.P."/>
            <person name="Shinohara A."/>
            <person name="Yoshida Y."/>
            <person name="Fujiwara M."/>
            <person name="Mori M."/>
            <person name="Tomita M."/>
            <person name="Arakawa K."/>
        </authorList>
    </citation>
    <scope>NUCLEOTIDE SEQUENCE [LARGE SCALE GENOMIC DNA]</scope>
</reference>
<evidence type="ECO:0000256" key="5">
    <source>
        <dbReference type="PIRNR" id="PIRNR039099"/>
    </source>
</evidence>
<dbReference type="AlphaFoldDB" id="A0A4Y2BTI0"/>